<dbReference type="SUPFAM" id="SSF56801">
    <property type="entry name" value="Acetyl-CoA synthetase-like"/>
    <property type="match status" value="1"/>
</dbReference>
<gene>
    <name evidence="5" type="ORF">LZ24_02262</name>
</gene>
<dbReference type="InterPro" id="IPR020845">
    <property type="entry name" value="AMP-binding_CS"/>
</dbReference>
<protein>
    <submittedName>
        <fullName evidence="5">Acyl-CoA synthetase (AMP-forming)/AMP-acid ligase II</fullName>
    </submittedName>
</protein>
<dbReference type="Gene3D" id="3.40.50.12780">
    <property type="entry name" value="N-terminal domain of ligase-like"/>
    <property type="match status" value="1"/>
</dbReference>
<evidence type="ECO:0000313" key="5">
    <source>
        <dbReference type="EMBL" id="TWI70692.1"/>
    </source>
</evidence>
<dbReference type="InterPro" id="IPR042099">
    <property type="entry name" value="ANL_N_sf"/>
</dbReference>
<dbReference type="Gene3D" id="3.30.300.30">
    <property type="match status" value="1"/>
</dbReference>
<comment type="caution">
    <text evidence="5">The sequence shown here is derived from an EMBL/GenBank/DDBJ whole genome shotgun (WGS) entry which is preliminary data.</text>
</comment>
<name>A0A562RNR9_9BACT</name>
<reference evidence="5 6" key="1">
    <citation type="submission" date="2019-07" db="EMBL/GenBank/DDBJ databases">
        <title>Genome sequencing of 100 strains of the haloalkaliphilic chemolithoautotrophic sulfur-oxidizing bacterium Thioalkalivibrio.</title>
        <authorList>
            <person name="Muyzer G."/>
        </authorList>
    </citation>
    <scope>NUCLEOTIDE SEQUENCE [LARGE SCALE GENOMIC DNA]</scope>
    <source>
        <strain evidence="5 6">ASO4-4</strain>
    </source>
</reference>
<dbReference type="Pfam" id="PF13193">
    <property type="entry name" value="AMP-binding_C"/>
    <property type="match status" value="1"/>
</dbReference>
<feature type="domain" description="AMP-dependent synthetase/ligase" evidence="3">
    <location>
        <begin position="9"/>
        <end position="387"/>
    </location>
</feature>
<dbReference type="OrthoDB" id="5483897at2"/>
<keyword evidence="2 5" id="KW-0436">Ligase</keyword>
<dbReference type="InterPro" id="IPR000873">
    <property type="entry name" value="AMP-dep_synth/lig_dom"/>
</dbReference>
<evidence type="ECO:0000259" key="3">
    <source>
        <dbReference type="Pfam" id="PF00501"/>
    </source>
</evidence>
<evidence type="ECO:0000256" key="2">
    <source>
        <dbReference type="ARBA" id="ARBA00022598"/>
    </source>
</evidence>
<evidence type="ECO:0000313" key="6">
    <source>
        <dbReference type="Proteomes" id="UP000318307"/>
    </source>
</evidence>
<dbReference type="Proteomes" id="UP000318307">
    <property type="component" value="Unassembled WGS sequence"/>
</dbReference>
<dbReference type="InterPro" id="IPR025110">
    <property type="entry name" value="AMP-bd_C"/>
</dbReference>
<sequence>MQLITEILAQNARNFPDAVSLVERAPETGTRSSITWSEFYEESRRLSRALRMRGYSRGEKVVHLMTNCLEWLPYYMGILESGSWAVPLNFRFLADKILRCTLLSEAKVLIFGPEFVDRVRAVKPGLDAVVELYVFAGPEDQRPRFAMPMADLLSEGDGERARALPPVPLEPDDEAALYFTSGTTGDPKGVLITHGNLAFACEVEHRHHLQQPEDIFLCIPPLYHTGAKMHWFGNFKVGAATVLLKGVSPQWILQAVYEEKASIVWLLVPWAHDILHAIESGELNLEDYDLSHWRLMHIGAQPVPPSLVKRWKKIFPHHQYDTNYGLTEATGPGCVHLGMENIHKVGAIGQPGWGWECRIVDRKMQEVPFGEPGELIVRGGGVMREYYGNPKETAKSLKNGWLCTGDIARQDKDGFYWLLDRKKDLVITGGENVYPVEVENYLIRHEKIQDVAIIGTPDDRLGELVTAVIQLKPGMEMTEEEVNSYCLGMPRYRRPRIVHFGEVPRNPTGKIEKPVLRKRYAGIYSSFRRD</sequence>
<keyword evidence="6" id="KW-1185">Reference proteome</keyword>
<dbReference type="PANTHER" id="PTHR43201:SF5">
    <property type="entry name" value="MEDIUM-CHAIN ACYL-COA LIGASE ACSF2, MITOCHONDRIAL"/>
    <property type="match status" value="1"/>
</dbReference>
<dbReference type="GO" id="GO:0006631">
    <property type="term" value="P:fatty acid metabolic process"/>
    <property type="evidence" value="ECO:0007669"/>
    <property type="project" value="TreeGrafter"/>
</dbReference>
<dbReference type="RefSeq" id="WP_144685381.1">
    <property type="nucleotide sequence ID" value="NZ_VLLC01000017.1"/>
</dbReference>
<dbReference type="EMBL" id="VLLC01000017">
    <property type="protein sequence ID" value="TWI70692.1"/>
    <property type="molecule type" value="Genomic_DNA"/>
</dbReference>
<proteinExistence type="inferred from homology"/>
<dbReference type="Pfam" id="PF00501">
    <property type="entry name" value="AMP-binding"/>
    <property type="match status" value="1"/>
</dbReference>
<feature type="domain" description="AMP-binding enzyme C-terminal" evidence="4">
    <location>
        <begin position="437"/>
        <end position="510"/>
    </location>
</feature>
<dbReference type="GO" id="GO:0031956">
    <property type="term" value="F:medium-chain fatty acid-CoA ligase activity"/>
    <property type="evidence" value="ECO:0007669"/>
    <property type="project" value="TreeGrafter"/>
</dbReference>
<evidence type="ECO:0000259" key="4">
    <source>
        <dbReference type="Pfam" id="PF13193"/>
    </source>
</evidence>
<dbReference type="PANTHER" id="PTHR43201">
    <property type="entry name" value="ACYL-COA SYNTHETASE"/>
    <property type="match status" value="1"/>
</dbReference>
<dbReference type="AlphaFoldDB" id="A0A562RNR9"/>
<accession>A0A562RNR9</accession>
<dbReference type="InterPro" id="IPR045851">
    <property type="entry name" value="AMP-bd_C_sf"/>
</dbReference>
<organism evidence="5 6">
    <name type="scientific">Desulfobotulus alkaliphilus</name>
    <dbReference type="NCBI Taxonomy" id="622671"/>
    <lineage>
        <taxon>Bacteria</taxon>
        <taxon>Pseudomonadati</taxon>
        <taxon>Thermodesulfobacteriota</taxon>
        <taxon>Desulfobacteria</taxon>
        <taxon>Desulfobacterales</taxon>
        <taxon>Desulfobacteraceae</taxon>
        <taxon>Desulfobotulus</taxon>
    </lineage>
</organism>
<dbReference type="PROSITE" id="PS00455">
    <property type="entry name" value="AMP_BINDING"/>
    <property type="match status" value="1"/>
</dbReference>
<comment type="similarity">
    <text evidence="1">Belongs to the ATP-dependent AMP-binding enzyme family.</text>
</comment>
<evidence type="ECO:0000256" key="1">
    <source>
        <dbReference type="ARBA" id="ARBA00006432"/>
    </source>
</evidence>